<dbReference type="Proteomes" id="UP000510721">
    <property type="component" value="Plasmid pEmeITTGR7b"/>
</dbReference>
<dbReference type="PANTHER" id="PTHR43563">
    <property type="entry name" value="AMINE OXIDASE"/>
    <property type="match status" value="1"/>
</dbReference>
<dbReference type="PANTHER" id="PTHR43563:SF1">
    <property type="entry name" value="AMINE OXIDASE [FLAVIN-CONTAINING] B"/>
    <property type="match status" value="1"/>
</dbReference>
<dbReference type="GO" id="GO:0016491">
    <property type="term" value="F:oxidoreductase activity"/>
    <property type="evidence" value="ECO:0007669"/>
    <property type="project" value="InterPro"/>
</dbReference>
<proteinExistence type="inferred from homology"/>
<dbReference type="Gene3D" id="3.50.50.60">
    <property type="entry name" value="FAD/NAD(P)-binding domain"/>
    <property type="match status" value="2"/>
</dbReference>
<sequence>MSQSILIVGGGLAGLTAARLLHQAGLGFQLLEARERLGGRILSIDASGEPSGDGFDLGPSWFWPDMQPALCNFVHHLGLNYFEQNSDGDVIFQRMSREAPQRYRGIRQEPQSMRLVGGTGAIISTLAESLPAKSIQLNARVTHVSLDGEGVVVQYVDASGSSHKEQAAHVLFALPPRLIEAKFLFSPALDYATAERWRKTPTWMAPHAKFFALYDRPFWRDAGLSGTAQSMVGPLVEIHDATTASGRAALFGFVGVPAGERASVGRDAIIAASVQQLAHMFGPEATSPRATLFKDWTDDPLTATADDRQAGGHPTPDRRPWVNGKWRDYISLAGSETSISEPGYLAGAVEAATRITTELIGRLSKVETHTFTAFTEASQTVGN</sequence>
<feature type="compositionally biased region" description="Basic and acidic residues" evidence="2">
    <location>
        <begin position="305"/>
        <end position="320"/>
    </location>
</feature>
<evidence type="ECO:0000313" key="3">
    <source>
        <dbReference type="EMBL" id="QLL64316.1"/>
    </source>
</evidence>
<evidence type="ECO:0000313" key="4">
    <source>
        <dbReference type="Proteomes" id="UP000510721"/>
    </source>
</evidence>
<gene>
    <name evidence="3" type="ORF">FKV68_23035</name>
</gene>
<keyword evidence="4" id="KW-1185">Reference proteome</keyword>
<dbReference type="SUPFAM" id="SSF54373">
    <property type="entry name" value="FAD-linked reductases, C-terminal domain"/>
    <property type="match status" value="1"/>
</dbReference>
<dbReference type="InterPro" id="IPR050703">
    <property type="entry name" value="Flavin_MAO"/>
</dbReference>
<evidence type="ECO:0000256" key="2">
    <source>
        <dbReference type="SAM" id="MobiDB-lite"/>
    </source>
</evidence>
<comment type="similarity">
    <text evidence="1">Belongs to the flavin monoamine oxidase family.</text>
</comment>
<protein>
    <submittedName>
        <fullName evidence="3">Amine oxidase</fullName>
    </submittedName>
</protein>
<reference evidence="3 4" key="1">
    <citation type="submission" date="2019-06" db="EMBL/GenBank/DDBJ databases">
        <title>Complete genome sequence of Ensifer mexicanus ITTG R7 isolated from nodules of Acacia angustissima (Mill.) Kuntze.</title>
        <authorList>
            <person name="Rincon-Rosales R."/>
            <person name="Rogel M.A."/>
            <person name="Guerrero G."/>
            <person name="Rincon-Molina C.I."/>
            <person name="Lopez-Lopez A."/>
            <person name="Martinez-Romero E."/>
        </authorList>
    </citation>
    <scope>NUCLEOTIDE SEQUENCE [LARGE SCALE GENOMIC DNA]</scope>
    <source>
        <strain evidence="3 4">ITTG R7</strain>
        <plasmid evidence="4">pemeittgr7b</plasmid>
    </source>
</reference>
<dbReference type="InterPro" id="IPR036188">
    <property type="entry name" value="FAD/NAD-bd_sf"/>
</dbReference>
<organism evidence="3 4">
    <name type="scientific">Sinorhizobium mexicanum</name>
    <dbReference type="NCBI Taxonomy" id="375549"/>
    <lineage>
        <taxon>Bacteria</taxon>
        <taxon>Pseudomonadati</taxon>
        <taxon>Pseudomonadota</taxon>
        <taxon>Alphaproteobacteria</taxon>
        <taxon>Hyphomicrobiales</taxon>
        <taxon>Rhizobiaceae</taxon>
        <taxon>Sinorhizobium/Ensifer group</taxon>
        <taxon>Sinorhizobium</taxon>
    </lineage>
</organism>
<accession>A0A859QV10</accession>
<dbReference type="EMBL" id="CP041240">
    <property type="protein sequence ID" value="QLL64316.1"/>
    <property type="molecule type" value="Genomic_DNA"/>
</dbReference>
<dbReference type="InterPro" id="IPR002937">
    <property type="entry name" value="Amino_oxidase"/>
</dbReference>
<dbReference type="RefSeq" id="WP_180942195.1">
    <property type="nucleotide sequence ID" value="NZ_CP041240.1"/>
</dbReference>
<name>A0A859QV10_9HYPH</name>
<geneLocation type="plasmid" evidence="4">
    <name>pemeittgr7b</name>
</geneLocation>
<evidence type="ECO:0000256" key="1">
    <source>
        <dbReference type="ARBA" id="ARBA00005995"/>
    </source>
</evidence>
<dbReference type="Pfam" id="PF01593">
    <property type="entry name" value="Amino_oxidase"/>
    <property type="match status" value="2"/>
</dbReference>
<dbReference type="KEGG" id="emx:FKV68_23035"/>
<keyword evidence="3" id="KW-0614">Plasmid</keyword>
<dbReference type="AlphaFoldDB" id="A0A859QV10"/>
<feature type="region of interest" description="Disordered" evidence="2">
    <location>
        <begin position="301"/>
        <end position="320"/>
    </location>
</feature>
<dbReference type="SUPFAM" id="SSF51905">
    <property type="entry name" value="FAD/NAD(P)-binding domain"/>
    <property type="match status" value="1"/>
</dbReference>